<dbReference type="Pfam" id="PF13715">
    <property type="entry name" value="CarbopepD_reg_2"/>
    <property type="match status" value="1"/>
</dbReference>
<accession>A0A8H9KXL4</accession>
<evidence type="ECO:0000256" key="5">
    <source>
        <dbReference type="ARBA" id="ARBA00022729"/>
    </source>
</evidence>
<keyword evidence="9 10" id="KW-0998">Cell outer membrane</keyword>
<dbReference type="GO" id="GO:0009279">
    <property type="term" value="C:cell outer membrane"/>
    <property type="evidence" value="ECO:0007669"/>
    <property type="project" value="UniProtKB-SubCell"/>
</dbReference>
<name>A0A8H9KXL4_9SPHI</name>
<evidence type="ECO:0000256" key="7">
    <source>
        <dbReference type="ARBA" id="ARBA00023136"/>
    </source>
</evidence>
<dbReference type="InterPro" id="IPR000531">
    <property type="entry name" value="Beta-barrel_TonB"/>
</dbReference>
<dbReference type="InterPro" id="IPR012910">
    <property type="entry name" value="Plug_dom"/>
</dbReference>
<keyword evidence="16" id="KW-1185">Reference proteome</keyword>
<keyword evidence="4 10" id="KW-0812">Transmembrane</keyword>
<comment type="caution">
    <text evidence="15">The sequence shown here is derived from an EMBL/GenBank/DDBJ whole genome shotgun (WGS) entry which is preliminary data.</text>
</comment>
<comment type="subcellular location">
    <subcellularLocation>
        <location evidence="1 10">Cell outer membrane</location>
        <topology evidence="1 10">Multi-pass membrane protein</topology>
    </subcellularLocation>
</comment>
<dbReference type="InterPro" id="IPR039426">
    <property type="entry name" value="TonB-dep_rcpt-like"/>
</dbReference>
<feature type="domain" description="TonB-dependent receptor-like beta-barrel" evidence="13">
    <location>
        <begin position="352"/>
        <end position="738"/>
    </location>
</feature>
<dbReference type="Gene3D" id="2.40.170.20">
    <property type="entry name" value="TonB-dependent receptor, beta-barrel domain"/>
    <property type="match status" value="1"/>
</dbReference>
<organism evidence="15 16">
    <name type="scientific">Sphingobacterium cellulitidis</name>
    <dbReference type="NCBI Taxonomy" id="1768011"/>
    <lineage>
        <taxon>Bacteria</taxon>
        <taxon>Pseudomonadati</taxon>
        <taxon>Bacteroidota</taxon>
        <taxon>Sphingobacteriia</taxon>
        <taxon>Sphingobacteriales</taxon>
        <taxon>Sphingobacteriaceae</taxon>
        <taxon>Sphingobacterium</taxon>
    </lineage>
</organism>
<protein>
    <submittedName>
        <fullName evidence="15">Membrane protein</fullName>
    </submittedName>
</protein>
<comment type="similarity">
    <text evidence="10 11">Belongs to the TonB-dependent receptor family.</text>
</comment>
<evidence type="ECO:0000313" key="16">
    <source>
        <dbReference type="Proteomes" id="UP000614460"/>
    </source>
</evidence>
<evidence type="ECO:0000313" key="15">
    <source>
        <dbReference type="EMBL" id="GGE20457.1"/>
    </source>
</evidence>
<evidence type="ECO:0000256" key="9">
    <source>
        <dbReference type="ARBA" id="ARBA00023237"/>
    </source>
</evidence>
<dbReference type="Gene3D" id="2.170.130.10">
    <property type="entry name" value="TonB-dependent receptor, plug domain"/>
    <property type="match status" value="1"/>
</dbReference>
<dbReference type="InterPro" id="IPR036942">
    <property type="entry name" value="Beta-barrel_TonB_sf"/>
</dbReference>
<proteinExistence type="inferred from homology"/>
<dbReference type="Gene3D" id="2.60.40.1120">
    <property type="entry name" value="Carboxypeptidase-like, regulatory domain"/>
    <property type="match status" value="1"/>
</dbReference>
<dbReference type="GO" id="GO:0015344">
    <property type="term" value="F:siderophore uptake transmembrane transporter activity"/>
    <property type="evidence" value="ECO:0007669"/>
    <property type="project" value="TreeGrafter"/>
</dbReference>
<dbReference type="SUPFAM" id="SSF56935">
    <property type="entry name" value="Porins"/>
    <property type="match status" value="1"/>
</dbReference>
<evidence type="ECO:0000256" key="1">
    <source>
        <dbReference type="ARBA" id="ARBA00004571"/>
    </source>
</evidence>
<keyword evidence="5 12" id="KW-0732">Signal</keyword>
<evidence type="ECO:0000256" key="11">
    <source>
        <dbReference type="RuleBase" id="RU003357"/>
    </source>
</evidence>
<reference evidence="15" key="2">
    <citation type="submission" date="2020-09" db="EMBL/GenBank/DDBJ databases">
        <authorList>
            <person name="Sun Q."/>
            <person name="Zhou Y."/>
        </authorList>
    </citation>
    <scope>NUCLEOTIDE SEQUENCE</scope>
    <source>
        <strain evidence="15">CGMCC 1.15966</strain>
    </source>
</reference>
<dbReference type="PROSITE" id="PS52016">
    <property type="entry name" value="TONB_DEPENDENT_REC_3"/>
    <property type="match status" value="1"/>
</dbReference>
<feature type="chain" id="PRO_5034766397" evidence="12">
    <location>
        <begin position="20"/>
        <end position="769"/>
    </location>
</feature>
<evidence type="ECO:0000256" key="6">
    <source>
        <dbReference type="ARBA" id="ARBA00023077"/>
    </source>
</evidence>
<dbReference type="PANTHER" id="PTHR30069">
    <property type="entry name" value="TONB-DEPENDENT OUTER MEMBRANE RECEPTOR"/>
    <property type="match status" value="1"/>
</dbReference>
<evidence type="ECO:0000256" key="12">
    <source>
        <dbReference type="SAM" id="SignalP"/>
    </source>
</evidence>
<evidence type="ECO:0000259" key="14">
    <source>
        <dbReference type="Pfam" id="PF07715"/>
    </source>
</evidence>
<evidence type="ECO:0000256" key="4">
    <source>
        <dbReference type="ARBA" id="ARBA00022692"/>
    </source>
</evidence>
<evidence type="ECO:0000256" key="8">
    <source>
        <dbReference type="ARBA" id="ARBA00023170"/>
    </source>
</evidence>
<keyword evidence="6 11" id="KW-0798">TonB box</keyword>
<keyword evidence="3 10" id="KW-1134">Transmembrane beta strand</keyword>
<keyword evidence="8" id="KW-0675">Receptor</keyword>
<dbReference type="Pfam" id="PF07715">
    <property type="entry name" value="Plug"/>
    <property type="match status" value="1"/>
</dbReference>
<dbReference type="PANTHER" id="PTHR30069:SF29">
    <property type="entry name" value="HEMOGLOBIN AND HEMOGLOBIN-HAPTOGLOBIN-BINDING PROTEIN 1-RELATED"/>
    <property type="match status" value="1"/>
</dbReference>
<dbReference type="SUPFAM" id="SSF49464">
    <property type="entry name" value="Carboxypeptidase regulatory domain-like"/>
    <property type="match status" value="1"/>
</dbReference>
<sequence length="769" mass="86976">MLKYAWTVLIVFLLNAASAQDKSIQYINGIVVDEKAQPIFGANISISNTDNHTSSDVHGHFKIKAGQGHQHLAIKVSALGYETFEQFVHQEADSLLKIVLKSYSEKIDAVSVSAQVEEQRTAVRSKLNSQQIEESKGKLVAEVFSKLSGVSILNTGHSVSKPVIHGMHSNRVILLNHGVKQESQQWGLEHAPELDPFTADEFEVIKGAQAVRYGADALGGVLIAKSQQIDPNKLSGRIDLIAQSNGKGGTANLQLEGGIKSIDGLAWKAQASGKKMGDIKSPDYFLGNTGSEELNFSGTLQYKKDRNYFEAFYSRFATELGVFYGAHIGSIEDIYARIENGEPFEKYDFSYKINAPRQQVSHQLGKLKYQYQFKNDYQLDAQYSWQQNHRQEFDMRRALEDNIPMSDMVLTSQQLQIILKAKSHSFGLDAGNQVNNNTAGTGTTPIIPNFDNYSLGIFGIHQFRLNQWILEAGWRYDYRYFDAAGYRYKYTDAQQNGPQQYLLEDNRSFHNFSGSLGVAYPINPKWQYRSSVGLAWRAPTANELYSDGVHHGAGIYEIGNLNLKAEQGLKWVHSISHKSESLELTSDIYGQYIHNYIYAAPNPDSVRQTIRGTFPVFSYSQNKALFYGLDLQLIWKITPKINYALQASLVRAKNISTDSFLPYIPSDRMQNSIQWYYAAEGKGYVKLSHEFVAKQNRYTEGTDYVAPPAAYNLFNVYITHPLNINNNPFNLSLAVDNLFNTSYKDYMDRFRYYAHRPGRNFILSVNYKF</sequence>
<evidence type="ECO:0000256" key="3">
    <source>
        <dbReference type="ARBA" id="ARBA00022452"/>
    </source>
</evidence>
<reference evidence="15" key="1">
    <citation type="journal article" date="2014" name="Int. J. Syst. Evol. Microbiol.">
        <title>Complete genome sequence of Corynebacterium casei LMG S-19264T (=DSM 44701T), isolated from a smear-ripened cheese.</title>
        <authorList>
            <consortium name="US DOE Joint Genome Institute (JGI-PGF)"/>
            <person name="Walter F."/>
            <person name="Albersmeier A."/>
            <person name="Kalinowski J."/>
            <person name="Ruckert C."/>
        </authorList>
    </citation>
    <scope>NUCLEOTIDE SEQUENCE</scope>
    <source>
        <strain evidence="15">CGMCC 1.15966</strain>
    </source>
</reference>
<dbReference type="InterPro" id="IPR008969">
    <property type="entry name" value="CarboxyPept-like_regulatory"/>
</dbReference>
<gene>
    <name evidence="15" type="ORF">GCM10011516_17600</name>
</gene>
<dbReference type="InterPro" id="IPR037066">
    <property type="entry name" value="Plug_dom_sf"/>
</dbReference>
<evidence type="ECO:0000256" key="10">
    <source>
        <dbReference type="PROSITE-ProRule" id="PRU01360"/>
    </source>
</evidence>
<feature type="domain" description="TonB-dependent receptor plug" evidence="14">
    <location>
        <begin position="122"/>
        <end position="221"/>
    </location>
</feature>
<dbReference type="EMBL" id="BMKM01000003">
    <property type="protein sequence ID" value="GGE20457.1"/>
    <property type="molecule type" value="Genomic_DNA"/>
</dbReference>
<dbReference type="AlphaFoldDB" id="A0A8H9KXL4"/>
<feature type="signal peptide" evidence="12">
    <location>
        <begin position="1"/>
        <end position="19"/>
    </location>
</feature>
<evidence type="ECO:0000259" key="13">
    <source>
        <dbReference type="Pfam" id="PF00593"/>
    </source>
</evidence>
<dbReference type="GO" id="GO:0044718">
    <property type="term" value="P:siderophore transmembrane transport"/>
    <property type="evidence" value="ECO:0007669"/>
    <property type="project" value="TreeGrafter"/>
</dbReference>
<dbReference type="RefSeq" id="WP_182498543.1">
    <property type="nucleotide sequence ID" value="NZ_BMKM01000003.1"/>
</dbReference>
<keyword evidence="7 10" id="KW-0472">Membrane</keyword>
<dbReference type="Proteomes" id="UP000614460">
    <property type="component" value="Unassembled WGS sequence"/>
</dbReference>
<dbReference type="Pfam" id="PF00593">
    <property type="entry name" value="TonB_dep_Rec_b-barrel"/>
    <property type="match status" value="1"/>
</dbReference>
<keyword evidence="2 10" id="KW-0813">Transport</keyword>
<evidence type="ECO:0000256" key="2">
    <source>
        <dbReference type="ARBA" id="ARBA00022448"/>
    </source>
</evidence>